<gene>
    <name evidence="1" type="ORF">EPA93_09855</name>
</gene>
<dbReference type="AlphaFoldDB" id="A0A4P6JM39"/>
<dbReference type="EMBL" id="CP035758">
    <property type="protein sequence ID" value="QBD76295.1"/>
    <property type="molecule type" value="Genomic_DNA"/>
</dbReference>
<dbReference type="RefSeq" id="WP_129886944.1">
    <property type="nucleotide sequence ID" value="NZ_CP035758.1"/>
</dbReference>
<keyword evidence="2" id="KW-1185">Reference proteome</keyword>
<accession>A0A4P6JM39</accession>
<dbReference type="OrthoDB" id="164074at2"/>
<evidence type="ECO:0000313" key="1">
    <source>
        <dbReference type="EMBL" id="QBD76295.1"/>
    </source>
</evidence>
<dbReference type="Proteomes" id="UP000290365">
    <property type="component" value="Chromosome"/>
</dbReference>
<evidence type="ECO:0000313" key="2">
    <source>
        <dbReference type="Proteomes" id="UP000290365"/>
    </source>
</evidence>
<name>A0A4P6JM39_KTERU</name>
<reference evidence="1 2" key="1">
    <citation type="submission" date="2019-01" db="EMBL/GenBank/DDBJ databases">
        <title>Ktedonosporobacter rubrisoli SCAWS-G2.</title>
        <authorList>
            <person name="Huang Y."/>
            <person name="Yan B."/>
        </authorList>
    </citation>
    <scope>NUCLEOTIDE SEQUENCE [LARGE SCALE GENOMIC DNA]</scope>
    <source>
        <strain evidence="1 2">SCAWS-G2</strain>
    </source>
</reference>
<organism evidence="1 2">
    <name type="scientific">Ktedonosporobacter rubrisoli</name>
    <dbReference type="NCBI Taxonomy" id="2509675"/>
    <lineage>
        <taxon>Bacteria</taxon>
        <taxon>Bacillati</taxon>
        <taxon>Chloroflexota</taxon>
        <taxon>Ktedonobacteria</taxon>
        <taxon>Ktedonobacterales</taxon>
        <taxon>Ktedonosporobacteraceae</taxon>
        <taxon>Ktedonosporobacter</taxon>
    </lineage>
</organism>
<sequence length="72" mass="8152">MSSEVAKIKQQITLECEAMKRALSGYAITAKHEFIHHKYEQLGHYQDQLSQLVGDQQAAEIATIIYIKSMEG</sequence>
<protein>
    <submittedName>
        <fullName evidence="1">Uncharacterized protein</fullName>
    </submittedName>
</protein>
<dbReference type="KEGG" id="kbs:EPA93_09855"/>
<proteinExistence type="predicted"/>